<dbReference type="Proteomes" id="UP000790709">
    <property type="component" value="Unassembled WGS sequence"/>
</dbReference>
<gene>
    <name evidence="1" type="ORF">BV22DRAFT_1051777</name>
</gene>
<organism evidence="1 2">
    <name type="scientific">Leucogyrophana mollusca</name>
    <dbReference type="NCBI Taxonomy" id="85980"/>
    <lineage>
        <taxon>Eukaryota</taxon>
        <taxon>Fungi</taxon>
        <taxon>Dikarya</taxon>
        <taxon>Basidiomycota</taxon>
        <taxon>Agaricomycotina</taxon>
        <taxon>Agaricomycetes</taxon>
        <taxon>Agaricomycetidae</taxon>
        <taxon>Boletales</taxon>
        <taxon>Boletales incertae sedis</taxon>
        <taxon>Leucogyrophana</taxon>
    </lineage>
</organism>
<name>A0ACB8AY98_9AGAM</name>
<reference evidence="1" key="1">
    <citation type="journal article" date="2021" name="New Phytol.">
        <title>Evolutionary innovations through gain and loss of genes in the ectomycorrhizal Boletales.</title>
        <authorList>
            <person name="Wu G."/>
            <person name="Miyauchi S."/>
            <person name="Morin E."/>
            <person name="Kuo A."/>
            <person name="Drula E."/>
            <person name="Varga T."/>
            <person name="Kohler A."/>
            <person name="Feng B."/>
            <person name="Cao Y."/>
            <person name="Lipzen A."/>
            <person name="Daum C."/>
            <person name="Hundley H."/>
            <person name="Pangilinan J."/>
            <person name="Johnson J."/>
            <person name="Barry K."/>
            <person name="LaButti K."/>
            <person name="Ng V."/>
            <person name="Ahrendt S."/>
            <person name="Min B."/>
            <person name="Choi I.G."/>
            <person name="Park H."/>
            <person name="Plett J.M."/>
            <person name="Magnuson J."/>
            <person name="Spatafora J.W."/>
            <person name="Nagy L.G."/>
            <person name="Henrissat B."/>
            <person name="Grigoriev I.V."/>
            <person name="Yang Z.L."/>
            <person name="Xu J."/>
            <person name="Martin F.M."/>
        </authorList>
    </citation>
    <scope>NUCLEOTIDE SEQUENCE</scope>
    <source>
        <strain evidence="1">KUC20120723A-06</strain>
    </source>
</reference>
<protein>
    <submittedName>
        <fullName evidence="1">Uncharacterized protein</fullName>
    </submittedName>
</protein>
<evidence type="ECO:0000313" key="1">
    <source>
        <dbReference type="EMBL" id="KAH7918371.1"/>
    </source>
</evidence>
<sequence>MVAKRAAACDPGNEMGSTKKKSRNTSSTVDDNVDAEVTIKLMEHRVNEFADGATDNDKPSCAVKTDGAKNVVVQIGSQKVLVEGDKNVNVVQVGATDVATVQSIITSPINVCVEESEVSAYSDVLKGRISTMSYYTNRGANIYSIARMLPTATWGPYHHFNDKSKVLINPVTGQPITVWIVGHVTRLWFMKSGMPDRQASINVALLSRSLSSQTSWLLAMLSMPPQSSVEDGWANPVLFNVVYDVRKAFRSKTHMKHYHVTDLKARDLVLLEAKVTRY</sequence>
<keyword evidence="2" id="KW-1185">Reference proteome</keyword>
<accession>A0ACB8AY98</accession>
<proteinExistence type="predicted"/>
<evidence type="ECO:0000313" key="2">
    <source>
        <dbReference type="Proteomes" id="UP000790709"/>
    </source>
</evidence>
<dbReference type="EMBL" id="MU266798">
    <property type="protein sequence ID" value="KAH7918371.1"/>
    <property type="molecule type" value="Genomic_DNA"/>
</dbReference>
<comment type="caution">
    <text evidence="1">The sequence shown here is derived from an EMBL/GenBank/DDBJ whole genome shotgun (WGS) entry which is preliminary data.</text>
</comment>